<evidence type="ECO:0000259" key="1">
    <source>
        <dbReference type="PROSITE" id="PS51192"/>
    </source>
</evidence>
<reference evidence="2" key="1">
    <citation type="journal article" date="2020" name="Nature">
        <title>Giant virus diversity and host interactions through global metagenomics.</title>
        <authorList>
            <person name="Schulz F."/>
            <person name="Roux S."/>
            <person name="Paez-Espino D."/>
            <person name="Jungbluth S."/>
            <person name="Walsh D.A."/>
            <person name="Denef V.J."/>
            <person name="McMahon K.D."/>
            <person name="Konstantinidis K.T."/>
            <person name="Eloe-Fadrosh E.A."/>
            <person name="Kyrpides N.C."/>
            <person name="Woyke T."/>
        </authorList>
    </citation>
    <scope>NUCLEOTIDE SEQUENCE</scope>
    <source>
        <strain evidence="2">GVMAG-S-ERX555967-130</strain>
    </source>
</reference>
<dbReference type="CDD" id="cd18785">
    <property type="entry name" value="SF2_C"/>
    <property type="match status" value="1"/>
</dbReference>
<dbReference type="InterPro" id="IPR001650">
    <property type="entry name" value="Helicase_C-like"/>
</dbReference>
<dbReference type="Pfam" id="PF00271">
    <property type="entry name" value="Helicase_C"/>
    <property type="match status" value="1"/>
</dbReference>
<name>A0A6C0F8G2_9ZZZZ</name>
<accession>A0A6C0F8G2</accession>
<sequence length="1195" mass="140218">MERQQVAQTLSEKLRQTEWTHDTLAQAYDKIQKKIPREYRVQDIPEHVIREVLVEEMITLSQDLPYTHDILQDIQHYKQNYQYYPDPKEPQFIEEISHKYEMGINYVHHSRKTPEEACNRDFFELAPHQIFLKQWMSPYTPYRSLLIFHGVGVGKTCSGITIAENFKDIAQEKKKRIIVLASTNIQIGWQKTIYNPEKGDNQCTGDTYELPEMVSDKPLKDPEKQSKRIVRKYYELHGYAAFANSVKRLIKKNTAGYSEDSPEYSKLMIQCIQETYSDRVLIVDEVHNIRTGGESEVRDTLHHIELVLKYSKDLKLILLTANPMFNQAEEIVWILNMLRLNDSKSMLIHSDIFHEGKVTEEGIQILHEGCKGYVSYLRGENPVSFPLRLYPQHISPLITKDHCPSLNIFGNELLPRDKLQFLTLVPSLLQDFQKEAYDEITSQYRGQILLQNQDEHRLLQMSNIVYPMNDIPDDPKPLYGEAGFERCFHKHKRGSHIGYSYKQEIVREHGEFLHRDILPQYSSKIADIINEIDQSEGIVFVYSAWIKGGILPLMLALEQHGYRKYKSPEILECEHKDEPISYNGFPQSKDQDFKQACYIVISGSGEGLTNNLADELQALTCKENSDGSQIKIVLGSKVASEGLDFKCVRSIHVMEPWHNLNRLEQVIGRGVRNCSHLNLSPEKRNTTIYLHTGYNGENETIETYLYRKSERKARDIGDIEMILKKQAIDQYLFQNMNHLTKYDVDTIKVQPAFRKSTIYETIPCDKPYSRVCSFQPDCGYIPRGFPMNHFKDWNKDTFHIEYSSGLTSVYKKRIQYLVSQELVFKIQHIKKRIIEYQQVYDELLKEALYQIVSEKEMIYSCKGDAGYITLVDEFLMFQPVYSNDPLYPYYYRIHKGCLQTDPPRLTLPEKRRVVVSDSEINYAWEQLEIFFKRIQNYTFTTHEKIVKDISHAGAQETNRYILNRLSFSEKLIACYVTLQVFTNDKLLVNHKQYKQYKEIVDSIVDYFKDHIVYQSQDTYTLEHGNQIFGCIVYHCKNKKLYCYQYCIEKRALILCNLIDQMEIQDSLQYKPTFSVKQNTWGFMIYMESFRHKQNGMLCKLVSHSDRIKKTYKYPPGPGVVIIRDTNKTDQRLQSTDPYMYIQKQFPQWLDRLSAENKQSFQKSKSKNQYTVAIEYALICEKRVVSPELMSLLYKA</sequence>
<dbReference type="SUPFAM" id="SSF52540">
    <property type="entry name" value="P-loop containing nucleoside triphosphate hydrolases"/>
    <property type="match status" value="2"/>
</dbReference>
<dbReference type="GO" id="GO:0005524">
    <property type="term" value="F:ATP binding"/>
    <property type="evidence" value="ECO:0007669"/>
    <property type="project" value="InterPro"/>
</dbReference>
<proteinExistence type="predicted"/>
<dbReference type="AlphaFoldDB" id="A0A6C0F8G2"/>
<feature type="domain" description="Helicase ATP-binding" evidence="1">
    <location>
        <begin position="136"/>
        <end position="341"/>
    </location>
</feature>
<evidence type="ECO:0000313" key="2">
    <source>
        <dbReference type="EMBL" id="QHT36859.1"/>
    </source>
</evidence>
<dbReference type="Gene3D" id="3.40.50.300">
    <property type="entry name" value="P-loop containing nucleotide triphosphate hydrolases"/>
    <property type="match status" value="2"/>
</dbReference>
<dbReference type="EMBL" id="MN738786">
    <property type="protein sequence ID" value="QHT36859.1"/>
    <property type="molecule type" value="Genomic_DNA"/>
</dbReference>
<dbReference type="PROSITE" id="PS51192">
    <property type="entry name" value="HELICASE_ATP_BIND_1"/>
    <property type="match status" value="1"/>
</dbReference>
<protein>
    <recommendedName>
        <fullName evidence="1">Helicase ATP-binding domain-containing protein</fullName>
    </recommendedName>
</protein>
<dbReference type="InterPro" id="IPR006935">
    <property type="entry name" value="Helicase/UvrB_N"/>
</dbReference>
<dbReference type="InterPro" id="IPR027417">
    <property type="entry name" value="P-loop_NTPase"/>
</dbReference>
<dbReference type="Pfam" id="PF04851">
    <property type="entry name" value="ResIII"/>
    <property type="match status" value="1"/>
</dbReference>
<dbReference type="InterPro" id="IPR014001">
    <property type="entry name" value="Helicase_ATP-bd"/>
</dbReference>
<organism evidence="2">
    <name type="scientific">viral metagenome</name>
    <dbReference type="NCBI Taxonomy" id="1070528"/>
    <lineage>
        <taxon>unclassified sequences</taxon>
        <taxon>metagenomes</taxon>
        <taxon>organismal metagenomes</taxon>
    </lineage>
</organism>